<evidence type="ECO:0000313" key="1">
    <source>
        <dbReference type="EMBL" id="KAJ1161610.1"/>
    </source>
</evidence>
<dbReference type="EMBL" id="JANPWB010000008">
    <property type="protein sequence ID" value="KAJ1161610.1"/>
    <property type="molecule type" value="Genomic_DNA"/>
</dbReference>
<name>A0AAV7SBP7_PLEWA</name>
<protein>
    <submittedName>
        <fullName evidence="1">Uncharacterized protein</fullName>
    </submittedName>
</protein>
<comment type="caution">
    <text evidence="1">The sequence shown here is derived from an EMBL/GenBank/DDBJ whole genome shotgun (WGS) entry which is preliminary data.</text>
</comment>
<dbReference type="Proteomes" id="UP001066276">
    <property type="component" value="Chromosome 4_2"/>
</dbReference>
<reference evidence="1" key="1">
    <citation type="journal article" date="2022" name="bioRxiv">
        <title>Sequencing and chromosome-scale assembly of the giantPleurodeles waltlgenome.</title>
        <authorList>
            <person name="Brown T."/>
            <person name="Elewa A."/>
            <person name="Iarovenko S."/>
            <person name="Subramanian E."/>
            <person name="Araus A.J."/>
            <person name="Petzold A."/>
            <person name="Susuki M."/>
            <person name="Suzuki K.-i.T."/>
            <person name="Hayashi T."/>
            <person name="Toyoda A."/>
            <person name="Oliveira C."/>
            <person name="Osipova E."/>
            <person name="Leigh N.D."/>
            <person name="Simon A."/>
            <person name="Yun M.H."/>
        </authorList>
    </citation>
    <scope>NUCLEOTIDE SEQUENCE</scope>
    <source>
        <strain evidence="1">20211129_DDA</strain>
        <tissue evidence="1">Liver</tissue>
    </source>
</reference>
<organism evidence="1 2">
    <name type="scientific">Pleurodeles waltl</name>
    <name type="common">Iberian ribbed newt</name>
    <dbReference type="NCBI Taxonomy" id="8319"/>
    <lineage>
        <taxon>Eukaryota</taxon>
        <taxon>Metazoa</taxon>
        <taxon>Chordata</taxon>
        <taxon>Craniata</taxon>
        <taxon>Vertebrata</taxon>
        <taxon>Euteleostomi</taxon>
        <taxon>Amphibia</taxon>
        <taxon>Batrachia</taxon>
        <taxon>Caudata</taxon>
        <taxon>Salamandroidea</taxon>
        <taxon>Salamandridae</taxon>
        <taxon>Pleurodelinae</taxon>
        <taxon>Pleurodeles</taxon>
    </lineage>
</organism>
<keyword evidence="2" id="KW-1185">Reference proteome</keyword>
<proteinExistence type="predicted"/>
<dbReference type="AlphaFoldDB" id="A0AAV7SBP7"/>
<gene>
    <name evidence="1" type="ORF">NDU88_002094</name>
</gene>
<evidence type="ECO:0000313" key="2">
    <source>
        <dbReference type="Proteomes" id="UP001066276"/>
    </source>
</evidence>
<accession>A0AAV7SBP7</accession>
<sequence length="154" mass="17413">MGKPNKVVQALQVLQEEGREDLLQEGMLEQAWVGLRRPKRVSSEGVAAVVIACLSLVHPNKKFQQKSVAGRKVRISPERMVVEAQEVMSGLPSVKMQATRGGMKFTRRAAPLFGREWRPEAGELRGRVRWQEWGAWGCGMMEHMRILIGAHREE</sequence>